<comment type="catalytic activity">
    <reaction evidence="1">
        <text>2-phosphoglycolate + H2O = glycolate + phosphate</text>
        <dbReference type="Rhea" id="RHEA:14369"/>
        <dbReference type="ChEBI" id="CHEBI:15377"/>
        <dbReference type="ChEBI" id="CHEBI:29805"/>
        <dbReference type="ChEBI" id="CHEBI:43474"/>
        <dbReference type="ChEBI" id="CHEBI:58033"/>
        <dbReference type="EC" id="3.1.3.18"/>
    </reaction>
</comment>
<comment type="pathway">
    <text evidence="2">Organic acid metabolism; glycolate biosynthesis; glycolate from 2-phosphoglycolate: step 1/1.</text>
</comment>
<evidence type="ECO:0000313" key="6">
    <source>
        <dbReference type="Proteomes" id="UP000534783"/>
    </source>
</evidence>
<dbReference type="InterPro" id="IPR023198">
    <property type="entry name" value="PGP-like_dom2"/>
</dbReference>
<evidence type="ECO:0000256" key="4">
    <source>
        <dbReference type="ARBA" id="ARBA00013078"/>
    </source>
</evidence>
<reference evidence="5 6" key="1">
    <citation type="journal article" date="2020" name="Nature">
        <title>Bacterial chemolithoautotrophy via manganese oxidation.</title>
        <authorList>
            <person name="Yu H."/>
            <person name="Leadbetter J.R."/>
        </authorList>
    </citation>
    <scope>NUCLEOTIDE SEQUENCE [LARGE SCALE GENOMIC DNA]</scope>
    <source>
        <strain evidence="5 6">Mn-1</strain>
    </source>
</reference>
<evidence type="ECO:0000256" key="3">
    <source>
        <dbReference type="ARBA" id="ARBA00006171"/>
    </source>
</evidence>
<gene>
    <name evidence="5" type="ORF">MNODULE_01495</name>
</gene>
<dbReference type="RefSeq" id="WP_168057723.1">
    <property type="nucleotide sequence ID" value="NZ_VTOW01000001.1"/>
</dbReference>
<evidence type="ECO:0000313" key="5">
    <source>
        <dbReference type="EMBL" id="NKE69425.1"/>
    </source>
</evidence>
<dbReference type="NCBIfam" id="TIGR01549">
    <property type="entry name" value="HAD-SF-IA-v1"/>
    <property type="match status" value="1"/>
</dbReference>
<dbReference type="EMBL" id="VTOW01000001">
    <property type="protein sequence ID" value="NKE69425.1"/>
    <property type="molecule type" value="Genomic_DNA"/>
</dbReference>
<dbReference type="Gene3D" id="1.10.150.240">
    <property type="entry name" value="Putative phosphatase, domain 2"/>
    <property type="match status" value="1"/>
</dbReference>
<dbReference type="EC" id="3.1.3.18" evidence="4"/>
<dbReference type="SFLD" id="SFLDG01135">
    <property type="entry name" value="C1.5.6:_HAD__Beta-PGM__Phospha"/>
    <property type="match status" value="1"/>
</dbReference>
<dbReference type="PANTHER" id="PTHR43434">
    <property type="entry name" value="PHOSPHOGLYCOLATE PHOSPHATASE"/>
    <property type="match status" value="1"/>
</dbReference>
<dbReference type="Gene3D" id="3.40.50.1000">
    <property type="entry name" value="HAD superfamily/HAD-like"/>
    <property type="match status" value="1"/>
</dbReference>
<dbReference type="Pfam" id="PF13419">
    <property type="entry name" value="HAD_2"/>
    <property type="match status" value="1"/>
</dbReference>
<dbReference type="GO" id="GO:0008967">
    <property type="term" value="F:phosphoglycolate phosphatase activity"/>
    <property type="evidence" value="ECO:0007669"/>
    <property type="project" value="UniProtKB-EC"/>
</dbReference>
<dbReference type="GO" id="GO:0005829">
    <property type="term" value="C:cytosol"/>
    <property type="evidence" value="ECO:0007669"/>
    <property type="project" value="TreeGrafter"/>
</dbReference>
<dbReference type="NCBIfam" id="TIGR01509">
    <property type="entry name" value="HAD-SF-IA-v3"/>
    <property type="match status" value="1"/>
</dbReference>
<dbReference type="AlphaFoldDB" id="A0A7X6DLH8"/>
<protein>
    <recommendedName>
        <fullName evidence="4">phosphoglycolate phosphatase</fullName>
        <ecNumber evidence="4">3.1.3.18</ecNumber>
    </recommendedName>
</protein>
<dbReference type="PANTHER" id="PTHR43434:SF1">
    <property type="entry name" value="PHOSPHOGLYCOLATE PHOSPHATASE"/>
    <property type="match status" value="1"/>
</dbReference>
<dbReference type="GO" id="GO:0006281">
    <property type="term" value="P:DNA repair"/>
    <property type="evidence" value="ECO:0007669"/>
    <property type="project" value="TreeGrafter"/>
</dbReference>
<dbReference type="SFLD" id="SFLDS00003">
    <property type="entry name" value="Haloacid_Dehalogenase"/>
    <property type="match status" value="1"/>
</dbReference>
<dbReference type="InterPro" id="IPR041492">
    <property type="entry name" value="HAD_2"/>
</dbReference>
<dbReference type="Proteomes" id="UP000534783">
    <property type="component" value="Unassembled WGS sequence"/>
</dbReference>
<accession>A0A7X6DLH8</accession>
<proteinExistence type="inferred from homology"/>
<dbReference type="SUPFAM" id="SSF56784">
    <property type="entry name" value="HAD-like"/>
    <property type="match status" value="1"/>
</dbReference>
<organism evidence="5 6">
    <name type="scientific">Candidatus Manganitrophus noduliformans</name>
    <dbReference type="NCBI Taxonomy" id="2606439"/>
    <lineage>
        <taxon>Bacteria</taxon>
        <taxon>Pseudomonadati</taxon>
        <taxon>Nitrospirota</taxon>
        <taxon>Nitrospiria</taxon>
        <taxon>Candidatus Troglogloeales</taxon>
        <taxon>Candidatus Manganitrophaceae</taxon>
        <taxon>Candidatus Manganitrophus</taxon>
    </lineage>
</organism>
<keyword evidence="5" id="KW-0378">Hydrolase</keyword>
<dbReference type="InterPro" id="IPR023214">
    <property type="entry name" value="HAD_sf"/>
</dbReference>
<name>A0A7X6DLH8_9BACT</name>
<dbReference type="InterPro" id="IPR006439">
    <property type="entry name" value="HAD-SF_hydro_IA"/>
</dbReference>
<evidence type="ECO:0000256" key="1">
    <source>
        <dbReference type="ARBA" id="ARBA00000830"/>
    </source>
</evidence>
<dbReference type="SFLD" id="SFLDG01129">
    <property type="entry name" value="C1.5:_HAD__Beta-PGM__Phosphata"/>
    <property type="match status" value="1"/>
</dbReference>
<keyword evidence="6" id="KW-1185">Reference proteome</keyword>
<dbReference type="InterPro" id="IPR050155">
    <property type="entry name" value="HAD-like_hydrolase_sf"/>
</dbReference>
<evidence type="ECO:0000256" key="2">
    <source>
        <dbReference type="ARBA" id="ARBA00004818"/>
    </source>
</evidence>
<comment type="similarity">
    <text evidence="3">Belongs to the HAD-like hydrolase superfamily. CbbY/CbbZ/Gph/YieH family.</text>
</comment>
<dbReference type="PRINTS" id="PR00413">
    <property type="entry name" value="HADHALOGNASE"/>
</dbReference>
<sequence length="214" mass="23789">MNPVSLLIFDLDGTLIDSKKDLAISVNLTFRDLGLPEKPLEEIYGYVGNGVRRLILDSLGEADPILLRQSLEIFEGHYLKHLLDETDLYPGMEEVLIHFKVKKKAVVTNKPLLYTTRIIEGLGARPHFDLILGSEPIVNLKPHPEMLLRTIEHLRVSPSEAVMIGDSVNDVQAARSAGIRSCGVGYGICDPDLVRSAEPDFFAETVGDLKRLFI</sequence>
<dbReference type="InterPro" id="IPR036412">
    <property type="entry name" value="HAD-like_sf"/>
</dbReference>
<comment type="caution">
    <text evidence="5">The sequence shown here is derived from an EMBL/GenBank/DDBJ whole genome shotgun (WGS) entry which is preliminary data.</text>
</comment>